<gene>
    <name evidence="1" type="ORF">Tchl_0515</name>
</gene>
<name>A0A1H5W732_9RHOO</name>
<dbReference type="Gene3D" id="3.40.50.1820">
    <property type="entry name" value="alpha/beta hydrolase"/>
    <property type="match status" value="1"/>
</dbReference>
<evidence type="ECO:0000313" key="1">
    <source>
        <dbReference type="EMBL" id="APR03386.1"/>
    </source>
</evidence>
<dbReference type="OrthoDB" id="9814831at2"/>
<organism evidence="1 2">
    <name type="scientific">Thauera chlorobenzoica</name>
    <dbReference type="NCBI Taxonomy" id="96773"/>
    <lineage>
        <taxon>Bacteria</taxon>
        <taxon>Pseudomonadati</taxon>
        <taxon>Pseudomonadota</taxon>
        <taxon>Betaproteobacteria</taxon>
        <taxon>Rhodocyclales</taxon>
        <taxon>Zoogloeaceae</taxon>
        <taxon>Thauera</taxon>
    </lineage>
</organism>
<dbReference type="SUPFAM" id="SSF53474">
    <property type="entry name" value="alpha/beta-Hydrolases"/>
    <property type="match status" value="1"/>
</dbReference>
<dbReference type="PANTHER" id="PTHR35602">
    <property type="entry name" value="ESTERASE YQIA-RELATED"/>
    <property type="match status" value="1"/>
</dbReference>
<dbReference type="KEGG" id="tcl:Tchl_0515"/>
<dbReference type="InterPro" id="IPR029058">
    <property type="entry name" value="AB_hydrolase_fold"/>
</dbReference>
<dbReference type="PANTHER" id="PTHR35602:SF3">
    <property type="entry name" value="ESTERASE YQIA"/>
    <property type="match status" value="1"/>
</dbReference>
<dbReference type="EMBL" id="CP018839">
    <property type="protein sequence ID" value="APR03386.1"/>
    <property type="molecule type" value="Genomic_DNA"/>
</dbReference>
<dbReference type="Pfam" id="PF05728">
    <property type="entry name" value="UPF0227"/>
    <property type="match status" value="1"/>
</dbReference>
<evidence type="ECO:0000313" key="2">
    <source>
        <dbReference type="Proteomes" id="UP000185739"/>
    </source>
</evidence>
<keyword evidence="2" id="KW-1185">Reference proteome</keyword>
<sequence length="196" mass="21824">MIIYLHGFCSAPASIKATALRARMTERGLAERFWCEQLPVSPRAAIALAEQAIRRSRAAGRQPAVVGSSLGGYYATWLAERHGLRAVLVNPAVVAPLSLERYLGPQANLYTGERFTFEHSHIDETRALEVPRITRPQRYWLLAETGDEVLDYRHAVEKYAGARHTVLDGGNHGFSRWSDYLDAVITFAGVDTEATR</sequence>
<protein>
    <submittedName>
        <fullName evidence="1">Putative esterase</fullName>
    </submittedName>
</protein>
<accession>A0A1H5W732</accession>
<dbReference type="AlphaFoldDB" id="A0A1H5W732"/>
<reference evidence="1 2" key="1">
    <citation type="submission" date="2016-12" db="EMBL/GenBank/DDBJ databases">
        <title>Complete genome sequence of Thauera chlorobenzoica, a Betaproteobacterium degrading haloaromatics anaerobically to CO2 and halides.</title>
        <authorList>
            <person name="Goris T."/>
            <person name="Mergelsberg M."/>
            <person name="Boll M."/>
        </authorList>
    </citation>
    <scope>NUCLEOTIDE SEQUENCE [LARGE SCALE GENOMIC DNA]</scope>
    <source>
        <strain evidence="1 2">3CB1</strain>
    </source>
</reference>
<dbReference type="InterPro" id="IPR008886">
    <property type="entry name" value="UPF0227/Esterase_YqiA"/>
</dbReference>
<proteinExistence type="predicted"/>
<dbReference type="RefSeq" id="WP_075147011.1">
    <property type="nucleotide sequence ID" value="NZ_CP018839.1"/>
</dbReference>
<dbReference type="Proteomes" id="UP000185739">
    <property type="component" value="Chromosome"/>
</dbReference>
<dbReference type="STRING" id="96773.Tchl_0515"/>